<dbReference type="GO" id="GO:0016020">
    <property type="term" value="C:membrane"/>
    <property type="evidence" value="ECO:0007669"/>
    <property type="project" value="UniProtKB-SubCell"/>
</dbReference>
<feature type="compositionally biased region" description="Basic and acidic residues" evidence="5">
    <location>
        <begin position="340"/>
        <end position="358"/>
    </location>
</feature>
<evidence type="ECO:0000256" key="3">
    <source>
        <dbReference type="ARBA" id="ARBA00022989"/>
    </source>
</evidence>
<sequence length="476" mass="51676">MDLETAPLLANRNAEESERTTSTHNPPTEHARGRLIREEHINRVLPVAFTASFAIAATSATTVFAYAHLMCKDPANCDEQERKPYAGVVAVATSIANVCGVLSVGLLRQWNTANPKFGLFFWLTCRGTSLLFLVAGLMLDSIYVAVAGRVFEGFATDNVLHYTLGAVYVKSEEPAMVARRFGTSLALYMSAMSMSPTIVTLLPDFGWSFGLAIAILGISLIYVALYVPTVDCATGRISDQQQFQHSLKAWSQRTKSILKSSRTFVRGPFTILPGMAIFLYNAAQAYLFPAIMVHASIRFGFTGTENGYLISIAALTSAIYLFAIMFAVPKCTKRFKTRPQQREDSDRDTTGARSDERSLTRRKSDALYALTSMLVQVIVLPCIKLAGRPHELYGLVVLIALGLSAPSFIKSYAVTSTKAKDSALAGMAIMESLGGLVSPMVLGAIQSFTNEGMVFIVASCLVAGAMLCLVASLLYR</sequence>
<feature type="region of interest" description="Disordered" evidence="5">
    <location>
        <begin position="337"/>
        <end position="358"/>
    </location>
</feature>
<evidence type="ECO:0000313" key="8">
    <source>
        <dbReference type="Proteomes" id="UP001152607"/>
    </source>
</evidence>
<name>A0A9W4UFB8_9PLEO</name>
<feature type="transmembrane region" description="Helical" evidence="6">
    <location>
        <begin position="392"/>
        <end position="412"/>
    </location>
</feature>
<evidence type="ECO:0000313" key="7">
    <source>
        <dbReference type="EMBL" id="CAI6334289.1"/>
    </source>
</evidence>
<dbReference type="Proteomes" id="UP001152607">
    <property type="component" value="Unassembled WGS sequence"/>
</dbReference>
<comment type="subcellular location">
    <subcellularLocation>
        <location evidence="1">Membrane</location>
        <topology evidence="1">Multi-pass membrane protein</topology>
    </subcellularLocation>
</comment>
<dbReference type="PANTHER" id="PTHR23507">
    <property type="entry name" value="ZGC:174356"/>
    <property type="match status" value="1"/>
</dbReference>
<keyword evidence="8" id="KW-1185">Reference proteome</keyword>
<feature type="transmembrane region" description="Helical" evidence="6">
    <location>
        <begin position="366"/>
        <end position="386"/>
    </location>
</feature>
<feature type="transmembrane region" description="Helical" evidence="6">
    <location>
        <begin position="424"/>
        <end position="446"/>
    </location>
</feature>
<evidence type="ECO:0000256" key="1">
    <source>
        <dbReference type="ARBA" id="ARBA00004141"/>
    </source>
</evidence>
<organism evidence="7 8">
    <name type="scientific">Periconia digitata</name>
    <dbReference type="NCBI Taxonomy" id="1303443"/>
    <lineage>
        <taxon>Eukaryota</taxon>
        <taxon>Fungi</taxon>
        <taxon>Dikarya</taxon>
        <taxon>Ascomycota</taxon>
        <taxon>Pezizomycotina</taxon>
        <taxon>Dothideomycetes</taxon>
        <taxon>Pleosporomycetidae</taxon>
        <taxon>Pleosporales</taxon>
        <taxon>Massarineae</taxon>
        <taxon>Periconiaceae</taxon>
        <taxon>Periconia</taxon>
    </lineage>
</organism>
<dbReference type="EMBL" id="CAOQHR010000004">
    <property type="protein sequence ID" value="CAI6334289.1"/>
    <property type="molecule type" value="Genomic_DNA"/>
</dbReference>
<keyword evidence="4 6" id="KW-0472">Membrane</keyword>
<reference evidence="7" key="1">
    <citation type="submission" date="2023-01" db="EMBL/GenBank/DDBJ databases">
        <authorList>
            <person name="Van Ghelder C."/>
            <person name="Rancurel C."/>
        </authorList>
    </citation>
    <scope>NUCLEOTIDE SEQUENCE</scope>
    <source>
        <strain evidence="7">CNCM I-4278</strain>
    </source>
</reference>
<keyword evidence="2 6" id="KW-0812">Transmembrane</keyword>
<feature type="transmembrane region" description="Helical" evidence="6">
    <location>
        <begin position="44"/>
        <end position="65"/>
    </location>
</feature>
<dbReference type="PANTHER" id="PTHR23507:SF1">
    <property type="entry name" value="FI18259P1-RELATED"/>
    <property type="match status" value="1"/>
</dbReference>
<keyword evidence="3 6" id="KW-1133">Transmembrane helix</keyword>
<dbReference type="InterPro" id="IPR036259">
    <property type="entry name" value="MFS_trans_sf"/>
</dbReference>
<accession>A0A9W4UFB8</accession>
<evidence type="ECO:0000256" key="2">
    <source>
        <dbReference type="ARBA" id="ARBA00022692"/>
    </source>
</evidence>
<gene>
    <name evidence="7" type="ORF">PDIGIT_LOCUS7346</name>
</gene>
<feature type="transmembrane region" description="Helical" evidence="6">
    <location>
        <begin position="85"/>
        <end position="107"/>
    </location>
</feature>
<protein>
    <submittedName>
        <fullName evidence="7">Uncharacterized protein</fullName>
    </submittedName>
</protein>
<dbReference type="GO" id="GO:0022857">
    <property type="term" value="F:transmembrane transporter activity"/>
    <property type="evidence" value="ECO:0007669"/>
    <property type="project" value="TreeGrafter"/>
</dbReference>
<dbReference type="SUPFAM" id="SSF103473">
    <property type="entry name" value="MFS general substrate transporter"/>
    <property type="match status" value="1"/>
</dbReference>
<dbReference type="Gene3D" id="1.20.1250.20">
    <property type="entry name" value="MFS general substrate transporter like domains"/>
    <property type="match status" value="1"/>
</dbReference>
<dbReference type="OrthoDB" id="5425648at2759"/>
<evidence type="ECO:0000256" key="6">
    <source>
        <dbReference type="SAM" id="Phobius"/>
    </source>
</evidence>
<evidence type="ECO:0000256" key="4">
    <source>
        <dbReference type="ARBA" id="ARBA00023136"/>
    </source>
</evidence>
<feature type="compositionally biased region" description="Basic and acidic residues" evidence="5">
    <location>
        <begin position="13"/>
        <end position="35"/>
    </location>
</feature>
<evidence type="ECO:0000256" key="5">
    <source>
        <dbReference type="SAM" id="MobiDB-lite"/>
    </source>
</evidence>
<proteinExistence type="predicted"/>
<feature type="transmembrane region" description="Helical" evidence="6">
    <location>
        <begin position="308"/>
        <end position="328"/>
    </location>
</feature>
<dbReference type="AlphaFoldDB" id="A0A9W4UFB8"/>
<feature type="transmembrane region" description="Helical" evidence="6">
    <location>
        <begin position="452"/>
        <end position="475"/>
    </location>
</feature>
<feature type="transmembrane region" description="Helical" evidence="6">
    <location>
        <begin position="205"/>
        <end position="227"/>
    </location>
</feature>
<comment type="caution">
    <text evidence="7">The sequence shown here is derived from an EMBL/GenBank/DDBJ whole genome shotgun (WGS) entry which is preliminary data.</text>
</comment>
<feature type="region of interest" description="Disordered" evidence="5">
    <location>
        <begin position="1"/>
        <end position="35"/>
    </location>
</feature>
<feature type="transmembrane region" description="Helical" evidence="6">
    <location>
        <begin position="269"/>
        <end position="288"/>
    </location>
</feature>